<name>A0A0D2JCS7_9BACT</name>
<dbReference type="SUPFAM" id="SSF53756">
    <property type="entry name" value="UDP-Glycosyltransferase/glycogen phosphorylase"/>
    <property type="match status" value="1"/>
</dbReference>
<proteinExistence type="predicted"/>
<sequence length="551" mass="61433">MSGFLQKNLALLANDQPEAARLIAEAEFPAEAVIETTRSGLPGLKTGKVRLCSTVDPQAEGRSLAARALPGAVAVFGFGLAYHLEPLAKRRPLVYEPDARLLKLALDARDFSELLPHIRLECDLSRLEGISGYSLLVHRPTARLHPAELEGFKRRLEAGPQIGVRPEEPRVLVVPPILGGTLAAAYWSAEALSHLGCRVETLPIEKLAPLYDLVRKSSLDLNRLDQVREPMIRFLSELTLMKAEEFQPHMVLALAQAPLQRRTVTQLRGLGATTVFWFVEDFRLMTYFREVASAYDHFFHIQGEEITQELDRLGVNHSYLPVAAHPPCHRPLDLSPEDRDLYGAKVGFMGAGYPNRCRIFGELVENGFDLKLWGVDWPEDGPLGRCLARENRYLESHEVVKIYNACRIVLNLHSSPREEQRMGGADFVNPRTLEVPCCGGFQLVDHVPALDSMLKPGKEVQVFTSKQDLLDKVRHYLAYPDQRAAIARAGRLKVLNQHTYYHRMETMLNLCLGAAAESKTPKDQKIFASAREGACDQAAGILMQSLMPATA</sequence>
<dbReference type="InParanoid" id="A0A0D2JCS7"/>
<protein>
    <recommendedName>
        <fullName evidence="1">Spore protein YkvP/CgeB glycosyl transferase-like domain-containing protein</fullName>
    </recommendedName>
</protein>
<dbReference type="Pfam" id="PF13524">
    <property type="entry name" value="Glyco_trans_1_2"/>
    <property type="match status" value="1"/>
</dbReference>
<evidence type="ECO:0000313" key="2">
    <source>
        <dbReference type="EMBL" id="KIX13556.1"/>
    </source>
</evidence>
<keyword evidence="3" id="KW-1185">Reference proteome</keyword>
<gene>
    <name evidence="2" type="ORF">X474_13805</name>
</gene>
<comment type="caution">
    <text evidence="2">The sequence shown here is derived from an EMBL/GenBank/DDBJ whole genome shotgun (WGS) entry which is preliminary data.</text>
</comment>
<dbReference type="InterPro" id="IPR055259">
    <property type="entry name" value="YkvP/CgeB_Glyco_trans-like"/>
</dbReference>
<dbReference type="OrthoDB" id="9791241at2"/>
<evidence type="ECO:0000313" key="3">
    <source>
        <dbReference type="Proteomes" id="UP000032233"/>
    </source>
</evidence>
<dbReference type="AlphaFoldDB" id="A0A0D2JCS7"/>
<reference evidence="2 3" key="1">
    <citation type="submission" date="2013-11" db="EMBL/GenBank/DDBJ databases">
        <title>Metagenomic analysis of a methanogenic consortium involved in long chain n-alkane degradation.</title>
        <authorList>
            <person name="Davidova I.A."/>
            <person name="Callaghan A.V."/>
            <person name="Wawrik B."/>
            <person name="Pruitt S."/>
            <person name="Marks C."/>
            <person name="Duncan K.E."/>
            <person name="Suflita J.M."/>
        </authorList>
    </citation>
    <scope>NUCLEOTIDE SEQUENCE [LARGE SCALE GENOMIC DNA]</scope>
    <source>
        <strain evidence="2 3">SPR</strain>
    </source>
</reference>
<dbReference type="Proteomes" id="UP000032233">
    <property type="component" value="Unassembled WGS sequence"/>
</dbReference>
<organism evidence="2 3">
    <name type="scientific">Dethiosulfatarculus sandiegensis</name>
    <dbReference type="NCBI Taxonomy" id="1429043"/>
    <lineage>
        <taxon>Bacteria</taxon>
        <taxon>Pseudomonadati</taxon>
        <taxon>Thermodesulfobacteriota</taxon>
        <taxon>Desulfarculia</taxon>
        <taxon>Desulfarculales</taxon>
        <taxon>Desulfarculaceae</taxon>
        <taxon>Dethiosulfatarculus</taxon>
    </lineage>
</organism>
<dbReference type="EMBL" id="AZAC01000015">
    <property type="protein sequence ID" value="KIX13556.1"/>
    <property type="molecule type" value="Genomic_DNA"/>
</dbReference>
<accession>A0A0D2JCS7</accession>
<evidence type="ECO:0000259" key="1">
    <source>
        <dbReference type="Pfam" id="PF13524"/>
    </source>
</evidence>
<feature type="domain" description="Spore protein YkvP/CgeB glycosyl transferase-like" evidence="1">
    <location>
        <begin position="359"/>
        <end position="509"/>
    </location>
</feature>
<dbReference type="STRING" id="1429043.X474_13805"/>
<dbReference type="RefSeq" id="WP_052515154.1">
    <property type="nucleotide sequence ID" value="NZ_AZAC01000015.1"/>
</dbReference>